<reference evidence="1 2" key="1">
    <citation type="submission" date="2020-02" db="EMBL/GenBank/DDBJ databases">
        <title>Genome sequence of the type strain CGMCC 1.15528 of Mesorhizobium zhangyense.</title>
        <authorList>
            <person name="Gao J."/>
            <person name="Sun J."/>
        </authorList>
    </citation>
    <scope>NUCLEOTIDE SEQUENCE [LARGE SCALE GENOMIC DNA]</scope>
    <source>
        <strain evidence="1 2">CGMCC 1.15528</strain>
    </source>
</reference>
<protein>
    <recommendedName>
        <fullName evidence="3">TonB-dependent receptor</fullName>
    </recommendedName>
</protein>
<evidence type="ECO:0000313" key="1">
    <source>
        <dbReference type="EMBL" id="NGN44456.1"/>
    </source>
</evidence>
<dbReference type="AlphaFoldDB" id="A0A7C9RB52"/>
<dbReference type="RefSeq" id="WP_165120842.1">
    <property type="nucleotide sequence ID" value="NZ_JAAKZG010000016.1"/>
</dbReference>
<name>A0A7C9RB52_9HYPH</name>
<gene>
    <name evidence="1" type="ORF">G6N74_25635</name>
</gene>
<dbReference type="EMBL" id="JAAKZG010000016">
    <property type="protein sequence ID" value="NGN44456.1"/>
    <property type="molecule type" value="Genomic_DNA"/>
</dbReference>
<evidence type="ECO:0000313" key="2">
    <source>
        <dbReference type="Proteomes" id="UP000481252"/>
    </source>
</evidence>
<comment type="caution">
    <text evidence="1">The sequence shown here is derived from an EMBL/GenBank/DDBJ whole genome shotgun (WGS) entry which is preliminary data.</text>
</comment>
<organism evidence="1 2">
    <name type="scientific">Mesorhizobium zhangyense</name>
    <dbReference type="NCBI Taxonomy" id="1776730"/>
    <lineage>
        <taxon>Bacteria</taxon>
        <taxon>Pseudomonadati</taxon>
        <taxon>Pseudomonadota</taxon>
        <taxon>Alphaproteobacteria</taxon>
        <taxon>Hyphomicrobiales</taxon>
        <taxon>Phyllobacteriaceae</taxon>
        <taxon>Mesorhizobium</taxon>
    </lineage>
</organism>
<dbReference type="Proteomes" id="UP000481252">
    <property type="component" value="Unassembled WGS sequence"/>
</dbReference>
<keyword evidence="2" id="KW-1185">Reference proteome</keyword>
<accession>A0A7C9RB52</accession>
<proteinExistence type="predicted"/>
<evidence type="ECO:0008006" key="3">
    <source>
        <dbReference type="Google" id="ProtNLM"/>
    </source>
</evidence>
<sequence length="438" mass="48042">MNDAAPTVVTGRSDNAVADTHQKALEVNLDATSFGSFAEIGAGQEVARWFLRVGAASGTVAKTISAYDKEVSDDLYGSGTRYVSRPRLETMLDCEWKSLVQQVGDARGKNTRLFAFANTIAARNFAGTNDCHGWVGVRFQDQPRAEASDVLLHVNLLDNSNLLQQEAMGVLGVNLLHALLNERAATGDLPARMFANLTNDRLEIDRIVARGSAFESCDMGELHTALARDGRAEAVTLDGDGAAATANEFLYKKSVVIVPFTTDPLDNLSPEAIKACLETLRYEVAGNPEVKDVIDVRLMVVDTDASLPATGEGAAMITRHRQLYRITAFVRRYTQAPLRFAMPLPALMRIFDDVKYQQLEGRLLEGIARLFGSNVRLLACPCPRDELLHLLTTESGHGWEVDGNRQWITAEQLRPAPPLRHLYEYLLASGFLVAMPPN</sequence>